<reference evidence="2" key="1">
    <citation type="submission" date="2023-06" db="EMBL/GenBank/DDBJ databases">
        <title>Survivors Of The Sea: Transcriptome response of Skeletonema marinoi to long-term dormancy.</title>
        <authorList>
            <person name="Pinder M.I.M."/>
            <person name="Kourtchenko O."/>
            <person name="Robertson E.K."/>
            <person name="Larsson T."/>
            <person name="Maumus F."/>
            <person name="Osuna-Cruz C.M."/>
            <person name="Vancaester E."/>
            <person name="Stenow R."/>
            <person name="Vandepoele K."/>
            <person name="Ploug H."/>
            <person name="Bruchert V."/>
            <person name="Godhe A."/>
            <person name="Topel M."/>
        </authorList>
    </citation>
    <scope>NUCLEOTIDE SEQUENCE</scope>
    <source>
        <strain evidence="2">R05AC</strain>
    </source>
</reference>
<feature type="transmembrane region" description="Helical" evidence="1">
    <location>
        <begin position="112"/>
        <end position="138"/>
    </location>
</feature>
<proteinExistence type="predicted"/>
<evidence type="ECO:0000256" key="1">
    <source>
        <dbReference type="SAM" id="Phobius"/>
    </source>
</evidence>
<name>A0AAD9DEN3_9STRA</name>
<evidence type="ECO:0000313" key="2">
    <source>
        <dbReference type="EMBL" id="KAK1742903.1"/>
    </source>
</evidence>
<keyword evidence="1" id="KW-0472">Membrane</keyword>
<organism evidence="2 3">
    <name type="scientific">Skeletonema marinoi</name>
    <dbReference type="NCBI Taxonomy" id="267567"/>
    <lineage>
        <taxon>Eukaryota</taxon>
        <taxon>Sar</taxon>
        <taxon>Stramenopiles</taxon>
        <taxon>Ochrophyta</taxon>
        <taxon>Bacillariophyta</taxon>
        <taxon>Coscinodiscophyceae</taxon>
        <taxon>Thalassiosirophycidae</taxon>
        <taxon>Thalassiosirales</taxon>
        <taxon>Skeletonemataceae</taxon>
        <taxon>Skeletonema</taxon>
        <taxon>Skeletonema marinoi-dohrnii complex</taxon>
    </lineage>
</organism>
<keyword evidence="1" id="KW-1133">Transmembrane helix</keyword>
<dbReference type="EMBL" id="JATAAI010000010">
    <property type="protein sequence ID" value="KAK1742903.1"/>
    <property type="molecule type" value="Genomic_DNA"/>
</dbReference>
<feature type="transmembrane region" description="Helical" evidence="1">
    <location>
        <begin position="169"/>
        <end position="188"/>
    </location>
</feature>
<comment type="caution">
    <text evidence="2">The sequence shown here is derived from an EMBL/GenBank/DDBJ whole genome shotgun (WGS) entry which is preliminary data.</text>
</comment>
<accession>A0AAD9DEN3</accession>
<protein>
    <submittedName>
        <fullName evidence="2">Uncharacterized protein</fullName>
    </submittedName>
</protein>
<feature type="transmembrane region" description="Helical" evidence="1">
    <location>
        <begin position="194"/>
        <end position="211"/>
    </location>
</feature>
<dbReference type="AlphaFoldDB" id="A0AAD9DEN3"/>
<sequence length="229" mass="24881">MSQVRNVPSKRVVVEHRIEEEMIAPFVTKAAVQSAAALPQSPAAFIAAIPRGGAVAAAAAFDMGLAKTRLEGLAYGTVTALITSAALNLFKFADGKNCKLIANDRFNNILKITFGILLASTVSLGIYTTAIFTIIGIYSKTALGMGQTTDFITFFNSCEKFRHYGFRSFVACLASFSISWVCALLLTYEEETRWWIALPAILVGVMGFLHYKELFALASTLIYSSSCEM</sequence>
<keyword evidence="3" id="KW-1185">Reference proteome</keyword>
<gene>
    <name evidence="2" type="ORF">QTG54_006500</name>
</gene>
<dbReference type="Proteomes" id="UP001224775">
    <property type="component" value="Unassembled WGS sequence"/>
</dbReference>
<evidence type="ECO:0000313" key="3">
    <source>
        <dbReference type="Proteomes" id="UP001224775"/>
    </source>
</evidence>
<keyword evidence="1" id="KW-0812">Transmembrane</keyword>
<feature type="transmembrane region" description="Helical" evidence="1">
    <location>
        <begin position="73"/>
        <end position="92"/>
    </location>
</feature>